<accession>A0AAV4CKP2</accession>
<reference evidence="1 2" key="1">
    <citation type="journal article" date="2021" name="Elife">
        <title>Chloroplast acquisition without the gene transfer in kleptoplastic sea slugs, Plakobranchus ocellatus.</title>
        <authorList>
            <person name="Maeda T."/>
            <person name="Takahashi S."/>
            <person name="Yoshida T."/>
            <person name="Shimamura S."/>
            <person name="Takaki Y."/>
            <person name="Nagai Y."/>
            <person name="Toyoda A."/>
            <person name="Suzuki Y."/>
            <person name="Arimoto A."/>
            <person name="Ishii H."/>
            <person name="Satoh N."/>
            <person name="Nishiyama T."/>
            <person name="Hasebe M."/>
            <person name="Maruyama T."/>
            <person name="Minagawa J."/>
            <person name="Obokata J."/>
            <person name="Shigenobu S."/>
        </authorList>
    </citation>
    <scope>NUCLEOTIDE SEQUENCE [LARGE SCALE GENOMIC DNA]</scope>
</reference>
<keyword evidence="2" id="KW-1185">Reference proteome</keyword>
<feature type="non-terminal residue" evidence="1">
    <location>
        <position position="52"/>
    </location>
</feature>
<gene>
    <name evidence="1" type="ORF">PoB_005874300</name>
</gene>
<dbReference type="EMBL" id="BLXT01006574">
    <property type="protein sequence ID" value="GFO32238.1"/>
    <property type="molecule type" value="Genomic_DNA"/>
</dbReference>
<feature type="non-terminal residue" evidence="1">
    <location>
        <position position="1"/>
    </location>
</feature>
<sequence length="52" mass="5579">DSDAVSSTSPNKNPNESINLAHTFAPRFMNSDISYFGVGGKQAVFFIGNATR</sequence>
<protein>
    <submittedName>
        <fullName evidence="1">Structural maintenance of chromosomes flexible hinge domain-containing protein 1</fullName>
    </submittedName>
</protein>
<dbReference type="AlphaFoldDB" id="A0AAV4CKP2"/>
<comment type="caution">
    <text evidence="1">The sequence shown here is derived from an EMBL/GenBank/DDBJ whole genome shotgun (WGS) entry which is preliminary data.</text>
</comment>
<evidence type="ECO:0000313" key="2">
    <source>
        <dbReference type="Proteomes" id="UP000735302"/>
    </source>
</evidence>
<dbReference type="Proteomes" id="UP000735302">
    <property type="component" value="Unassembled WGS sequence"/>
</dbReference>
<organism evidence="1 2">
    <name type="scientific">Plakobranchus ocellatus</name>
    <dbReference type="NCBI Taxonomy" id="259542"/>
    <lineage>
        <taxon>Eukaryota</taxon>
        <taxon>Metazoa</taxon>
        <taxon>Spiralia</taxon>
        <taxon>Lophotrochozoa</taxon>
        <taxon>Mollusca</taxon>
        <taxon>Gastropoda</taxon>
        <taxon>Heterobranchia</taxon>
        <taxon>Euthyneura</taxon>
        <taxon>Panpulmonata</taxon>
        <taxon>Sacoglossa</taxon>
        <taxon>Placobranchoidea</taxon>
        <taxon>Plakobranchidae</taxon>
        <taxon>Plakobranchus</taxon>
    </lineage>
</organism>
<proteinExistence type="predicted"/>
<evidence type="ECO:0000313" key="1">
    <source>
        <dbReference type="EMBL" id="GFO32238.1"/>
    </source>
</evidence>
<name>A0AAV4CKP2_9GAST</name>